<proteinExistence type="predicted"/>
<dbReference type="AlphaFoldDB" id="A0A163J9H7"/>
<evidence type="ECO:0000313" key="3">
    <source>
        <dbReference type="Proteomes" id="UP000078561"/>
    </source>
</evidence>
<keyword evidence="3" id="KW-1185">Reference proteome</keyword>
<dbReference type="Proteomes" id="UP000078561">
    <property type="component" value="Unassembled WGS sequence"/>
</dbReference>
<evidence type="ECO:0000313" key="2">
    <source>
        <dbReference type="EMBL" id="SAL97892.1"/>
    </source>
</evidence>
<dbReference type="OrthoDB" id="2306559at2759"/>
<dbReference type="InParanoid" id="A0A163J9H7"/>
<name>A0A163J9H7_ABSGL</name>
<accession>A0A163J9H7</accession>
<dbReference type="EMBL" id="LT552047">
    <property type="protein sequence ID" value="SAL97892.1"/>
    <property type="molecule type" value="Genomic_DNA"/>
</dbReference>
<protein>
    <submittedName>
        <fullName evidence="2">Uncharacterized protein</fullName>
    </submittedName>
</protein>
<reference evidence="2" key="1">
    <citation type="submission" date="2016-04" db="EMBL/GenBank/DDBJ databases">
        <authorList>
            <person name="Evans L.H."/>
            <person name="Alamgir A."/>
            <person name="Owens N."/>
            <person name="Weber N.D."/>
            <person name="Virtaneva K."/>
            <person name="Barbian K."/>
            <person name="Babar A."/>
            <person name="Rosenke K."/>
        </authorList>
    </citation>
    <scope>NUCLEOTIDE SEQUENCE [LARGE SCALE GENOMIC DNA]</scope>
    <source>
        <strain evidence="2">CBS 101.48</strain>
    </source>
</reference>
<feature type="region of interest" description="Disordered" evidence="1">
    <location>
        <begin position="1"/>
        <end position="41"/>
    </location>
</feature>
<evidence type="ECO:0000256" key="1">
    <source>
        <dbReference type="SAM" id="MobiDB-lite"/>
    </source>
</evidence>
<organism evidence="2">
    <name type="scientific">Absidia glauca</name>
    <name type="common">Pin mould</name>
    <dbReference type="NCBI Taxonomy" id="4829"/>
    <lineage>
        <taxon>Eukaryota</taxon>
        <taxon>Fungi</taxon>
        <taxon>Fungi incertae sedis</taxon>
        <taxon>Mucoromycota</taxon>
        <taxon>Mucoromycotina</taxon>
        <taxon>Mucoromycetes</taxon>
        <taxon>Mucorales</taxon>
        <taxon>Cunninghamellaceae</taxon>
        <taxon>Absidia</taxon>
    </lineage>
</organism>
<gene>
    <name evidence="2" type="primary">ABSGL_03419.1 scaffold 4609</name>
</gene>
<sequence>MTSDDRNSVDGDNDTDDSSSVDSSTHGVDSEDSNSNGNVSHKLKKPMGIHKCAKVLDVLSCIFLEQPIDEVTEKKILSEDQSFDIFATHFLGTTLTADAIAEYMSKDGRWGSTKRKQVNIERKCGRWYNVLSEKYRDVSWLSVENVVQFRPVVRDTRPSICALGYARKSNTKETVGAKIKSMEAQAVKLTTKLLCEFVYGSMDTPAGSCLETRDKKKAKQAFANVGGGMQDLLNHIDESSRKVRLVFIDFAAFSTNPDDIKTFMR</sequence>